<gene>
    <name evidence="4" type="ORF">MBM_03735</name>
</gene>
<sequence length="394" mass="42535">MGQYIFTASLVRPFDCGNHWDSGAKLLDDEGSFRRRSILWTDRPYFKGIPTGEQTHDLHVSHESAGSFPAYPIAAWKSRLVVERSLAGLLTSSGNRSIMRAQFFSLLFLFLAGLSAAWPWPEWMPEMDSLIVRQDTGDNEAQATPTAPNDAARQTTPPANNNNDSDTPNNNADADTPNNNADADTPNNNAESEPPTRASDSGSRRTSAAPSRKTSYDARLPAGGIALITPAATSTPYFKIGDYVTFAWNYTSLSSTPTALNIMATCSANSQLYTLAVNQTITNATGAVTWDTGSYQATAVQNPLLTQTYTLIIYDVDSSISAPAAAGYLRPFNSYSFGMYVPQPYTPLTEFSCATCTSGALSDLERKALGMVLGMGVLTVLSFTWFVGGTGVIW</sequence>
<feature type="transmembrane region" description="Helical" evidence="2">
    <location>
        <begin position="368"/>
        <end position="388"/>
    </location>
</feature>
<dbReference type="EMBL" id="JH921434">
    <property type="protein sequence ID" value="EKD17963.1"/>
    <property type="molecule type" value="Genomic_DNA"/>
</dbReference>
<dbReference type="HOGENOM" id="CLU_058864_0_0_1"/>
<feature type="compositionally biased region" description="Polar residues" evidence="1">
    <location>
        <begin position="198"/>
        <end position="213"/>
    </location>
</feature>
<dbReference type="GeneID" id="18759670"/>
<proteinExistence type="predicted"/>
<dbReference type="InterPro" id="IPR055561">
    <property type="entry name" value="DUF7137"/>
</dbReference>
<protein>
    <recommendedName>
        <fullName evidence="3">DUF7137 domain-containing protein</fullName>
    </recommendedName>
</protein>
<name>K1XB60_MARBU</name>
<evidence type="ECO:0000313" key="5">
    <source>
        <dbReference type="Proteomes" id="UP000006753"/>
    </source>
</evidence>
<feature type="compositionally biased region" description="Low complexity" evidence="1">
    <location>
        <begin position="155"/>
        <end position="190"/>
    </location>
</feature>
<feature type="region of interest" description="Disordered" evidence="1">
    <location>
        <begin position="137"/>
        <end position="216"/>
    </location>
</feature>
<dbReference type="Pfam" id="PF23585">
    <property type="entry name" value="DUF7137"/>
    <property type="match status" value="1"/>
</dbReference>
<dbReference type="InParanoid" id="K1XB60"/>
<evidence type="ECO:0000256" key="2">
    <source>
        <dbReference type="SAM" id="Phobius"/>
    </source>
</evidence>
<keyword evidence="5" id="KW-1185">Reference proteome</keyword>
<evidence type="ECO:0000313" key="4">
    <source>
        <dbReference type="EMBL" id="EKD17963.1"/>
    </source>
</evidence>
<dbReference type="OrthoDB" id="2435509at2759"/>
<dbReference type="eggNOG" id="ENOG502RYRY">
    <property type="taxonomic scope" value="Eukaryota"/>
</dbReference>
<feature type="transmembrane region" description="Helical" evidence="2">
    <location>
        <begin position="101"/>
        <end position="120"/>
    </location>
</feature>
<organism evidence="4 5">
    <name type="scientific">Marssonina brunnea f. sp. multigermtubi (strain MB_m1)</name>
    <name type="common">Marssonina leaf spot fungus</name>
    <dbReference type="NCBI Taxonomy" id="1072389"/>
    <lineage>
        <taxon>Eukaryota</taxon>
        <taxon>Fungi</taxon>
        <taxon>Dikarya</taxon>
        <taxon>Ascomycota</taxon>
        <taxon>Pezizomycotina</taxon>
        <taxon>Leotiomycetes</taxon>
        <taxon>Helotiales</taxon>
        <taxon>Drepanopezizaceae</taxon>
        <taxon>Drepanopeziza</taxon>
    </lineage>
</organism>
<evidence type="ECO:0000256" key="1">
    <source>
        <dbReference type="SAM" id="MobiDB-lite"/>
    </source>
</evidence>
<keyword evidence="2" id="KW-0812">Transmembrane</keyword>
<dbReference type="OMA" id="AICDDTH"/>
<dbReference type="KEGG" id="mbe:MBM_03735"/>
<dbReference type="PANTHER" id="PTHR42028">
    <property type="entry name" value="CHROMOSOME 1, WHOLE GENOME SHOTGUN SEQUENCE"/>
    <property type="match status" value="1"/>
</dbReference>
<dbReference type="Proteomes" id="UP000006753">
    <property type="component" value="Unassembled WGS sequence"/>
</dbReference>
<keyword evidence="2" id="KW-1133">Transmembrane helix</keyword>
<reference evidence="4 5" key="1">
    <citation type="journal article" date="2012" name="BMC Genomics">
        <title>Sequencing the genome of Marssonina brunnea reveals fungus-poplar co-evolution.</title>
        <authorList>
            <person name="Zhu S."/>
            <person name="Cao Y.-Z."/>
            <person name="Jiang C."/>
            <person name="Tan B.-Y."/>
            <person name="Wang Z."/>
            <person name="Feng S."/>
            <person name="Zhang L."/>
            <person name="Su X.-H."/>
            <person name="Brejova B."/>
            <person name="Vinar T."/>
            <person name="Xu M."/>
            <person name="Wang M.-X."/>
            <person name="Zhang S.-G."/>
            <person name="Huang M.-R."/>
            <person name="Wu R."/>
            <person name="Zhou Y."/>
        </authorList>
    </citation>
    <scope>NUCLEOTIDE SEQUENCE [LARGE SCALE GENOMIC DNA]</scope>
    <source>
        <strain evidence="4 5">MB_m1</strain>
    </source>
</reference>
<dbReference type="STRING" id="1072389.K1XB60"/>
<dbReference type="PANTHER" id="PTHR42028:SF1">
    <property type="entry name" value="YALI0E30657P"/>
    <property type="match status" value="1"/>
</dbReference>
<keyword evidence="2" id="KW-0472">Membrane</keyword>
<accession>K1XB60</accession>
<dbReference type="AlphaFoldDB" id="K1XB60"/>
<feature type="domain" description="DUF7137" evidence="3">
    <location>
        <begin position="220"/>
        <end position="355"/>
    </location>
</feature>
<evidence type="ECO:0000259" key="3">
    <source>
        <dbReference type="Pfam" id="PF23585"/>
    </source>
</evidence>